<feature type="non-terminal residue" evidence="1">
    <location>
        <position position="1"/>
    </location>
</feature>
<proteinExistence type="predicted"/>
<dbReference type="Gene3D" id="3.20.20.140">
    <property type="entry name" value="Metal-dependent hydrolases"/>
    <property type="match status" value="1"/>
</dbReference>
<accession>A0A382X1S1</accession>
<dbReference type="AlphaFoldDB" id="A0A382X1S1"/>
<reference evidence="1" key="1">
    <citation type="submission" date="2018-05" db="EMBL/GenBank/DDBJ databases">
        <authorList>
            <person name="Lanie J.A."/>
            <person name="Ng W.-L."/>
            <person name="Kazmierczak K.M."/>
            <person name="Andrzejewski T.M."/>
            <person name="Davidsen T.M."/>
            <person name="Wayne K.J."/>
            <person name="Tettelin H."/>
            <person name="Glass J.I."/>
            <person name="Rusch D."/>
            <person name="Podicherti R."/>
            <person name="Tsui H.-C.T."/>
            <person name="Winkler M.E."/>
        </authorList>
    </citation>
    <scope>NUCLEOTIDE SEQUENCE</scope>
</reference>
<gene>
    <name evidence="1" type="ORF">METZ01_LOCUS417654</name>
</gene>
<organism evidence="1">
    <name type="scientific">marine metagenome</name>
    <dbReference type="NCBI Taxonomy" id="408172"/>
    <lineage>
        <taxon>unclassified sequences</taxon>
        <taxon>metagenomes</taxon>
        <taxon>ecological metagenomes</taxon>
    </lineage>
</organism>
<protein>
    <recommendedName>
        <fullName evidence="2">Membrane dipeptidase</fullName>
    </recommendedName>
</protein>
<dbReference type="InterPro" id="IPR032466">
    <property type="entry name" value="Metal_Hydrolase"/>
</dbReference>
<dbReference type="EMBL" id="UINC01164122">
    <property type="protein sequence ID" value="SVD64800.1"/>
    <property type="molecule type" value="Genomic_DNA"/>
</dbReference>
<dbReference type="SUPFAM" id="SSF51556">
    <property type="entry name" value="Metallo-dependent hydrolases"/>
    <property type="match status" value="1"/>
</dbReference>
<evidence type="ECO:0008006" key="2">
    <source>
        <dbReference type="Google" id="ProtNLM"/>
    </source>
</evidence>
<evidence type="ECO:0000313" key="1">
    <source>
        <dbReference type="EMBL" id="SVD64800.1"/>
    </source>
</evidence>
<name>A0A382X1S1_9ZZZZ</name>
<sequence>NVQSQKLRTAFRSLWPENSFMPEYQQSWQIQSLAWTNWPLFTVGLVQRGHSDDDIRKIIGGNVMRVAKAVLPDKPSFAFP</sequence>